<dbReference type="Pfam" id="PF13462">
    <property type="entry name" value="Thioredoxin_4"/>
    <property type="match status" value="1"/>
</dbReference>
<dbReference type="InterPro" id="IPR036249">
    <property type="entry name" value="Thioredoxin-like_sf"/>
</dbReference>
<evidence type="ECO:0000313" key="9">
    <source>
        <dbReference type="Proteomes" id="UP000034096"/>
    </source>
</evidence>
<keyword evidence="3" id="KW-0560">Oxidoreductase</keyword>
<dbReference type="InterPro" id="IPR013766">
    <property type="entry name" value="Thioredoxin_domain"/>
</dbReference>
<dbReference type="Gene3D" id="3.40.30.10">
    <property type="entry name" value="Glutaredoxin"/>
    <property type="match status" value="1"/>
</dbReference>
<dbReference type="GO" id="GO:0016491">
    <property type="term" value="F:oxidoreductase activity"/>
    <property type="evidence" value="ECO:0007669"/>
    <property type="project" value="UniProtKB-KW"/>
</dbReference>
<evidence type="ECO:0000256" key="5">
    <source>
        <dbReference type="ARBA" id="ARBA00023284"/>
    </source>
</evidence>
<accession>A0A0G0IK08</accession>
<dbReference type="Proteomes" id="UP000034096">
    <property type="component" value="Unassembled WGS sequence"/>
</dbReference>
<keyword evidence="4" id="KW-1015">Disulfide bond</keyword>
<keyword evidence="2" id="KW-0732">Signal</keyword>
<reference evidence="8 9" key="1">
    <citation type="journal article" date="2015" name="Nature">
        <title>rRNA introns, odd ribosomes, and small enigmatic genomes across a large radiation of phyla.</title>
        <authorList>
            <person name="Brown C.T."/>
            <person name="Hug L.A."/>
            <person name="Thomas B.C."/>
            <person name="Sharon I."/>
            <person name="Castelle C.J."/>
            <person name="Singh A."/>
            <person name="Wilkins M.J."/>
            <person name="Williams K.H."/>
            <person name="Banfield J.F."/>
        </authorList>
    </citation>
    <scope>NUCLEOTIDE SEQUENCE [LARGE SCALE GENOMIC DNA]</scope>
</reference>
<evidence type="ECO:0000256" key="6">
    <source>
        <dbReference type="SAM" id="MobiDB-lite"/>
    </source>
</evidence>
<comment type="similarity">
    <text evidence="1">Belongs to the thioredoxin family. DsbA subfamily.</text>
</comment>
<feature type="domain" description="Thioredoxin" evidence="7">
    <location>
        <begin position="58"/>
        <end position="258"/>
    </location>
</feature>
<dbReference type="InterPro" id="IPR012336">
    <property type="entry name" value="Thioredoxin-like_fold"/>
</dbReference>
<evidence type="ECO:0000256" key="4">
    <source>
        <dbReference type="ARBA" id="ARBA00023157"/>
    </source>
</evidence>
<proteinExistence type="inferred from homology"/>
<dbReference type="PANTHER" id="PTHR13887">
    <property type="entry name" value="GLUTATHIONE S-TRANSFERASE KAPPA"/>
    <property type="match status" value="1"/>
</dbReference>
<dbReference type="STRING" id="1618583.US75_C0017G0002"/>
<dbReference type="SUPFAM" id="SSF52833">
    <property type="entry name" value="Thioredoxin-like"/>
    <property type="match status" value="1"/>
</dbReference>
<feature type="compositionally biased region" description="Polar residues" evidence="6">
    <location>
        <begin position="1"/>
        <end position="14"/>
    </location>
</feature>
<evidence type="ECO:0000256" key="3">
    <source>
        <dbReference type="ARBA" id="ARBA00023002"/>
    </source>
</evidence>
<dbReference type="GO" id="GO:0016853">
    <property type="term" value="F:isomerase activity"/>
    <property type="evidence" value="ECO:0007669"/>
    <property type="project" value="UniProtKB-KW"/>
</dbReference>
<evidence type="ECO:0000256" key="2">
    <source>
        <dbReference type="ARBA" id="ARBA00022729"/>
    </source>
</evidence>
<keyword evidence="5" id="KW-0676">Redox-active center</keyword>
<comment type="caution">
    <text evidence="8">The sequence shown here is derived from an EMBL/GenBank/DDBJ whole genome shotgun (WGS) entry which is preliminary data.</text>
</comment>
<evidence type="ECO:0000259" key="7">
    <source>
        <dbReference type="PROSITE" id="PS51352"/>
    </source>
</evidence>
<dbReference type="EMBL" id="LBUE01000017">
    <property type="protein sequence ID" value="KKQ55608.1"/>
    <property type="molecule type" value="Genomic_DNA"/>
</dbReference>
<sequence>MESELQENNVSKESTSVEEGRALTKRERRLLAKKKKFEERIKKGKNEEIKKWGIRTLILIAVVLGVYKLWQWMNTPQGNGNTSEILNVRSDDWVKGDSSAKVTLIEYADFECPACAQYLDILNQLGEEYKSDLRIVYRHFPLPQHTKAIDTAKAAEAAGLQGKFWEMNSLLYEKQDGWIEEGNIKERLIEYAKEIGLEEEKFIEDYNSDEIGESIKQDEADALTLRVNQTPTFFINGKKVISNNGYGDLRKAVEDALVTSN</sequence>
<feature type="region of interest" description="Disordered" evidence="6">
    <location>
        <begin position="1"/>
        <end position="21"/>
    </location>
</feature>
<organism evidence="8 9">
    <name type="scientific">Candidatus Woesebacteria bacterium GW2011_GWC1_38_13</name>
    <dbReference type="NCBI Taxonomy" id="1618583"/>
    <lineage>
        <taxon>Bacteria</taxon>
        <taxon>Candidatus Woeseibacteriota</taxon>
    </lineage>
</organism>
<dbReference type="PROSITE" id="PS51352">
    <property type="entry name" value="THIOREDOXIN_2"/>
    <property type="match status" value="1"/>
</dbReference>
<keyword evidence="8" id="KW-0413">Isomerase</keyword>
<evidence type="ECO:0000313" key="8">
    <source>
        <dbReference type="EMBL" id="KKQ55608.1"/>
    </source>
</evidence>
<name>A0A0G0IK08_9BACT</name>
<dbReference type="PANTHER" id="PTHR13887:SF14">
    <property type="entry name" value="DISULFIDE BOND FORMATION PROTEIN D"/>
    <property type="match status" value="1"/>
</dbReference>
<evidence type="ECO:0000256" key="1">
    <source>
        <dbReference type="ARBA" id="ARBA00005791"/>
    </source>
</evidence>
<protein>
    <submittedName>
        <fullName evidence="8">Protein-disulfide isomerase</fullName>
    </submittedName>
</protein>
<gene>
    <name evidence="8" type="ORF">US75_C0017G0002</name>
</gene>
<dbReference type="AlphaFoldDB" id="A0A0G0IK08"/>